<keyword evidence="1" id="KW-0472">Membrane</keyword>
<proteinExistence type="predicted"/>
<dbReference type="Proteomes" id="UP000824118">
    <property type="component" value="Unassembled WGS sequence"/>
</dbReference>
<gene>
    <name evidence="2" type="ORF">IAD22_08230</name>
</gene>
<dbReference type="PANTHER" id="PTHR36007">
    <property type="entry name" value="TRANSPORT PROTEIN-RELATED"/>
    <property type="match status" value="1"/>
</dbReference>
<dbReference type="PANTHER" id="PTHR36007:SF2">
    <property type="entry name" value="TRANSPORT PROTEIN-RELATED"/>
    <property type="match status" value="1"/>
</dbReference>
<dbReference type="AlphaFoldDB" id="A0A9D1LZR9"/>
<organism evidence="2 3">
    <name type="scientific">Candidatus Limousia pullorum</name>
    <dbReference type="NCBI Taxonomy" id="2840860"/>
    <lineage>
        <taxon>Bacteria</taxon>
        <taxon>Bacillati</taxon>
        <taxon>Bacillota</taxon>
        <taxon>Clostridia</taxon>
        <taxon>Eubacteriales</taxon>
        <taxon>Oscillospiraceae</taxon>
        <taxon>Oscillospiraceae incertae sedis</taxon>
        <taxon>Candidatus Limousia</taxon>
    </lineage>
</organism>
<accession>A0A9D1LZR9</accession>
<dbReference type="Pfam" id="PF06695">
    <property type="entry name" value="Sm_multidrug_ex"/>
    <property type="match status" value="1"/>
</dbReference>
<feature type="transmembrane region" description="Helical" evidence="1">
    <location>
        <begin position="49"/>
        <end position="70"/>
    </location>
</feature>
<evidence type="ECO:0000313" key="3">
    <source>
        <dbReference type="Proteomes" id="UP000824118"/>
    </source>
</evidence>
<feature type="transmembrane region" description="Helical" evidence="1">
    <location>
        <begin position="142"/>
        <end position="168"/>
    </location>
</feature>
<dbReference type="InterPro" id="IPR009577">
    <property type="entry name" value="Sm_multidrug_ex"/>
</dbReference>
<comment type="caution">
    <text evidence="2">The sequence shown here is derived from an EMBL/GenBank/DDBJ whole genome shotgun (WGS) entry which is preliminary data.</text>
</comment>
<dbReference type="EMBL" id="DVNG01000122">
    <property type="protein sequence ID" value="HIU50982.1"/>
    <property type="molecule type" value="Genomic_DNA"/>
</dbReference>
<protein>
    <submittedName>
        <fullName evidence="2">Small multi-drug export protein</fullName>
    </submittedName>
</protein>
<evidence type="ECO:0000256" key="1">
    <source>
        <dbReference type="SAM" id="Phobius"/>
    </source>
</evidence>
<keyword evidence="1" id="KW-0812">Transmembrane</keyword>
<reference evidence="2" key="2">
    <citation type="journal article" date="2021" name="PeerJ">
        <title>Extensive microbial diversity within the chicken gut microbiome revealed by metagenomics and culture.</title>
        <authorList>
            <person name="Gilroy R."/>
            <person name="Ravi A."/>
            <person name="Getino M."/>
            <person name="Pursley I."/>
            <person name="Horton D.L."/>
            <person name="Alikhan N.F."/>
            <person name="Baker D."/>
            <person name="Gharbi K."/>
            <person name="Hall N."/>
            <person name="Watson M."/>
            <person name="Adriaenssens E.M."/>
            <person name="Foster-Nyarko E."/>
            <person name="Jarju S."/>
            <person name="Secka A."/>
            <person name="Antonio M."/>
            <person name="Oren A."/>
            <person name="Chaudhuri R.R."/>
            <person name="La Ragione R."/>
            <person name="Hildebrand F."/>
            <person name="Pallen M.J."/>
        </authorList>
    </citation>
    <scope>NUCLEOTIDE SEQUENCE</scope>
    <source>
        <strain evidence="2">ChiGjej1B1-1684</strain>
    </source>
</reference>
<evidence type="ECO:0000313" key="2">
    <source>
        <dbReference type="EMBL" id="HIU50982.1"/>
    </source>
</evidence>
<name>A0A9D1LZR9_9FIRM</name>
<reference evidence="2" key="1">
    <citation type="submission" date="2020-10" db="EMBL/GenBank/DDBJ databases">
        <authorList>
            <person name="Gilroy R."/>
        </authorList>
    </citation>
    <scope>NUCLEOTIDE SEQUENCE</scope>
    <source>
        <strain evidence="2">ChiGjej1B1-1684</strain>
    </source>
</reference>
<feature type="transmembrane region" description="Helical" evidence="1">
    <location>
        <begin position="105"/>
        <end position="130"/>
    </location>
</feature>
<keyword evidence="1" id="KW-1133">Transmembrane helix</keyword>
<sequence>MFLEGLIQSMIEAMAGIPKELIIFIVSMCPILECRGGLIAASFLGVDLLPALGICIIGNLLPIPFILLFIERIFAKLKNTRFVKLVDKLEAKANEKAEVIMKHKVFGLFLFVGIPLPGTGAWTGALVAALFKFKFKDAMKSIIPGVLMASIITASLFFGLIPAIVNLFV</sequence>
<feature type="transmembrane region" description="Helical" evidence="1">
    <location>
        <begin position="21"/>
        <end position="43"/>
    </location>
</feature>